<dbReference type="STRING" id="1867952.MTBPR1_30034"/>
<evidence type="ECO:0000313" key="2">
    <source>
        <dbReference type="Proteomes" id="UP000231658"/>
    </source>
</evidence>
<protein>
    <submittedName>
        <fullName evidence="1">Uncharacterized protein</fullName>
    </submittedName>
</protein>
<gene>
    <name evidence="1" type="ORF">MTBPR1_30034</name>
</gene>
<reference evidence="1 2" key="1">
    <citation type="submission" date="2016-07" db="EMBL/GenBank/DDBJ databases">
        <authorList>
            <person name="Lefevre C.T."/>
        </authorList>
    </citation>
    <scope>NUCLEOTIDE SEQUENCE [LARGE SCALE GENOMIC DNA]</scope>
    <source>
        <strain evidence="1">PR1</strain>
    </source>
</reference>
<dbReference type="AlphaFoldDB" id="A0A1C3RHI7"/>
<dbReference type="EMBL" id="FLYE01000023">
    <property type="protein sequence ID" value="SCA56664.1"/>
    <property type="molecule type" value="Genomic_DNA"/>
</dbReference>
<evidence type="ECO:0000313" key="1">
    <source>
        <dbReference type="EMBL" id="SCA56664.1"/>
    </source>
</evidence>
<dbReference type="Proteomes" id="UP000231658">
    <property type="component" value="Unassembled WGS sequence"/>
</dbReference>
<name>A0A1C3RHI7_9PROT</name>
<keyword evidence="2" id="KW-1185">Reference proteome</keyword>
<accession>A0A1C3RHI7</accession>
<sequence>MFATTQNETSPIHTCKKFHRYVRPVTSLVNLITIIKLFKVEQVLIGEIDRDETTFITVDNERCKSILGVMSSIIQNRGDNVDQYKRMVASLKKRHLYTTVFITEQQDNKVNTLVLAVGPVEDKITYVSVTEDLLLKASSKVQEL</sequence>
<organism evidence="1 2">
    <name type="scientific">Candidatus Terasakiella magnetica</name>
    <dbReference type="NCBI Taxonomy" id="1867952"/>
    <lineage>
        <taxon>Bacteria</taxon>
        <taxon>Pseudomonadati</taxon>
        <taxon>Pseudomonadota</taxon>
        <taxon>Alphaproteobacteria</taxon>
        <taxon>Rhodospirillales</taxon>
        <taxon>Terasakiellaceae</taxon>
        <taxon>Terasakiella</taxon>
    </lineage>
</organism>
<dbReference type="RefSeq" id="WP_069188754.1">
    <property type="nucleotide sequence ID" value="NZ_FLYE01000023.1"/>
</dbReference>
<proteinExistence type="predicted"/>